<evidence type="ECO:0000256" key="7">
    <source>
        <dbReference type="RuleBase" id="RU003297"/>
    </source>
</evidence>
<evidence type="ECO:0000256" key="2">
    <source>
        <dbReference type="ARBA" id="ARBA00004141"/>
    </source>
</evidence>
<keyword evidence="7" id="KW-0249">Electron transport</keyword>
<feature type="transmembrane region" description="Helical" evidence="7">
    <location>
        <begin position="114"/>
        <end position="131"/>
    </location>
</feature>
<keyword evidence="4 7" id="KW-0812">Transmembrane</keyword>
<dbReference type="GO" id="GO:0031966">
    <property type="term" value="C:mitochondrial membrane"/>
    <property type="evidence" value="ECO:0007669"/>
    <property type="project" value="UniProtKB-SubCell"/>
</dbReference>
<dbReference type="GO" id="GO:0008137">
    <property type="term" value="F:NADH dehydrogenase (ubiquinone) activity"/>
    <property type="evidence" value="ECO:0007669"/>
    <property type="project" value="UniProtKB-UniRule"/>
</dbReference>
<sequence>MSIGLYIMILGFMSMMGMNNKDIMTSMWPKLVKQASLMLSMMSLYMMLYWWYMYETNMNGYQLMTNMYNMSLGLDSMSLYLMMLTGMMMPMSLLSNWNNIKNNNMSRQSHEGKFNMLMLLLGMMLLMNYLAMDLLSFYMFFEASLIPLFMLIGMYGANNKEKAAYYVLMFTFTSSLFMLLSMVVTTYMINTTSCLMYSQFMLSIDLQMLLWIGIMLGILVKTPLFPFHVWLPVVHSESPLGGSIMLAGLMLKLTVYLIIRWLLPFLAEASMIFYPTVYIICMLTIIYTSLTTLAQIDLKVIIAYSSISHMGVCMIGVFANNMMGMEGSYLLSLSHGFISPGLFIAVGGMLYDRYHTRMLMYYQGLLSFMPVFALYLLILSFANIGTPLSGNFIGEFLSLTGAFQRSPMFTTMASFSMLLSATYQMKLTSRLTGGIKSPYIKLTNDLTNRESILMLSTMLPCLLLGIYPMFILKGLYANLSNVIYLF</sequence>
<feature type="transmembrane region" description="Helical" evidence="7">
    <location>
        <begin position="243"/>
        <end position="263"/>
    </location>
</feature>
<dbReference type="GO" id="GO:0048039">
    <property type="term" value="F:ubiquinone binding"/>
    <property type="evidence" value="ECO:0007669"/>
    <property type="project" value="TreeGrafter"/>
</dbReference>
<keyword evidence="7" id="KW-0679">Respiratory chain</keyword>
<feature type="transmembrane region" description="Helical" evidence="7">
    <location>
        <begin position="302"/>
        <end position="323"/>
    </location>
</feature>
<evidence type="ECO:0000256" key="1">
    <source>
        <dbReference type="ARBA" id="ARBA00003257"/>
    </source>
</evidence>
<protein>
    <recommendedName>
        <fullName evidence="7">NADH-ubiquinone oxidoreductase chain 4</fullName>
        <ecNumber evidence="7">7.1.1.2</ecNumber>
    </recommendedName>
</protein>
<dbReference type="InterPro" id="IPR010227">
    <property type="entry name" value="NADH_Q_OxRdtase_chainM/4"/>
</dbReference>
<evidence type="ECO:0000256" key="3">
    <source>
        <dbReference type="ARBA" id="ARBA00009025"/>
    </source>
</evidence>
<dbReference type="InterPro" id="IPR001750">
    <property type="entry name" value="ND/Mrp_TM"/>
</dbReference>
<feature type="transmembrane region" description="Helical" evidence="7">
    <location>
        <begin position="452"/>
        <end position="472"/>
    </location>
</feature>
<evidence type="ECO:0000259" key="8">
    <source>
        <dbReference type="Pfam" id="PF00361"/>
    </source>
</evidence>
<organism evidence="9">
    <name type="scientific">Magnusiomyces paraingens</name>
    <dbReference type="NCBI Taxonomy" id="2606893"/>
    <lineage>
        <taxon>Eukaryota</taxon>
        <taxon>Fungi</taxon>
        <taxon>Dikarya</taxon>
        <taxon>Ascomycota</taxon>
        <taxon>Saccharomycotina</taxon>
        <taxon>Dipodascomycetes</taxon>
        <taxon>Dipodascales</taxon>
        <taxon>Dipodascaceae</taxon>
        <taxon>Magnusiomyces</taxon>
    </lineage>
</organism>
<dbReference type="NCBIfam" id="TIGR01972">
    <property type="entry name" value="NDH_I_M"/>
    <property type="match status" value="1"/>
</dbReference>
<feature type="transmembrane region" description="Helical" evidence="7">
    <location>
        <begin position="402"/>
        <end position="421"/>
    </location>
</feature>
<geneLocation type="mitochondrion" evidence="9"/>
<keyword evidence="7" id="KW-0813">Transport</keyword>
<feature type="transmembrane region" description="Helical" evidence="7">
    <location>
        <begin position="164"/>
        <end position="189"/>
    </location>
</feature>
<comment type="subcellular location">
    <subcellularLocation>
        <location evidence="2">Membrane</location>
        <topology evidence="2">Multi-pass membrane protein</topology>
    </subcellularLocation>
    <subcellularLocation>
        <location evidence="7">Mitochondrion membrane</location>
        <topology evidence="7">Multi-pass membrane protein</topology>
    </subcellularLocation>
</comment>
<dbReference type="GO" id="GO:0042773">
    <property type="term" value="P:ATP synthesis coupled electron transport"/>
    <property type="evidence" value="ECO:0007669"/>
    <property type="project" value="InterPro"/>
</dbReference>
<comment type="catalytic activity">
    <reaction evidence="7">
        <text>a ubiquinone + NADH + 5 H(+)(in) = a ubiquinol + NAD(+) + 4 H(+)(out)</text>
        <dbReference type="Rhea" id="RHEA:29091"/>
        <dbReference type="Rhea" id="RHEA-COMP:9565"/>
        <dbReference type="Rhea" id="RHEA-COMP:9566"/>
        <dbReference type="ChEBI" id="CHEBI:15378"/>
        <dbReference type="ChEBI" id="CHEBI:16389"/>
        <dbReference type="ChEBI" id="CHEBI:17976"/>
        <dbReference type="ChEBI" id="CHEBI:57540"/>
        <dbReference type="ChEBI" id="CHEBI:57945"/>
        <dbReference type="EC" id="7.1.1.2"/>
    </reaction>
</comment>
<dbReference type="Pfam" id="PF00361">
    <property type="entry name" value="Proton_antipo_M"/>
    <property type="match status" value="1"/>
</dbReference>
<evidence type="ECO:0000256" key="5">
    <source>
        <dbReference type="ARBA" id="ARBA00022989"/>
    </source>
</evidence>
<accession>A0A6B9INF5</accession>
<name>A0A6B9INF5_9ASCO</name>
<dbReference type="GO" id="GO:0015990">
    <property type="term" value="P:electron transport coupled proton transport"/>
    <property type="evidence" value="ECO:0007669"/>
    <property type="project" value="TreeGrafter"/>
</dbReference>
<dbReference type="AlphaFoldDB" id="A0A6B9INF5"/>
<feature type="transmembrane region" description="Helical" evidence="7">
    <location>
        <begin position="209"/>
        <end position="231"/>
    </location>
</feature>
<feature type="transmembrane region" description="Helical" evidence="7">
    <location>
        <begin position="137"/>
        <end position="157"/>
    </location>
</feature>
<evidence type="ECO:0000256" key="4">
    <source>
        <dbReference type="ARBA" id="ARBA00022692"/>
    </source>
</evidence>
<feature type="transmembrane region" description="Helical" evidence="7">
    <location>
        <begin position="35"/>
        <end position="52"/>
    </location>
</feature>
<gene>
    <name evidence="9" type="primary">nad4</name>
</gene>
<feature type="transmembrane region" description="Helical" evidence="7">
    <location>
        <begin position="269"/>
        <end position="290"/>
    </location>
</feature>
<dbReference type="PANTHER" id="PTHR43507:SF1">
    <property type="entry name" value="NADH-UBIQUINONE OXIDOREDUCTASE CHAIN 4"/>
    <property type="match status" value="1"/>
</dbReference>
<dbReference type="PANTHER" id="PTHR43507">
    <property type="entry name" value="NADH-UBIQUINONE OXIDOREDUCTASE CHAIN 4"/>
    <property type="match status" value="1"/>
</dbReference>
<evidence type="ECO:0000313" key="9">
    <source>
        <dbReference type="EMBL" id="QGZ08688.1"/>
    </source>
</evidence>
<dbReference type="PRINTS" id="PR01437">
    <property type="entry name" value="NUOXDRDTASE4"/>
</dbReference>
<feature type="transmembrane region" description="Helical" evidence="7">
    <location>
        <begin position="329"/>
        <end position="351"/>
    </location>
</feature>
<reference evidence="9" key="1">
    <citation type="journal article" date="2019" name="Microbiol. Resour. Announc.">
        <title>Genome Sequence of the Yeast Saprochaete ingens CBS 517.90.</title>
        <authorList>
            <person name="Hodorova V."/>
            <person name="Lichancova H."/>
            <person name="Zubenko S."/>
            <person name="Sienkiewicz K."/>
            <person name="Penir S.M.U."/>
            <person name="Afanasyev P."/>
            <person name="Boceck D."/>
            <person name="Bonnin S."/>
            <person name="Hakobyan S."/>
            <person name="Smyczynska U."/>
            <person name="Zhivkoplias E."/>
            <person name="Zlatohurska M."/>
            <person name="Tralle E."/>
            <person name="Frolova A."/>
            <person name="Pryszcz L.P."/>
            <person name="Brejova B."/>
            <person name="Vinar T."/>
            <person name="Nosek J."/>
        </authorList>
    </citation>
    <scope>NUCLEOTIDE SEQUENCE</scope>
    <source>
        <strain evidence="9">CBS 517.90</strain>
    </source>
</reference>
<dbReference type="InterPro" id="IPR003918">
    <property type="entry name" value="NADH_UbQ_OxRdtase"/>
</dbReference>
<comment type="function">
    <text evidence="1">Core subunit of the mitochondrial membrane respiratory chain NADH dehydrogenase (Complex I) that is believed to belong to the minimal assembly required for catalysis. Complex I functions in the transfer of electrons from NADH to the respiratory chain. The immediate electron acceptor for the enzyme is believed to be ubiquinone.</text>
</comment>
<evidence type="ECO:0000256" key="6">
    <source>
        <dbReference type="ARBA" id="ARBA00023136"/>
    </source>
</evidence>
<keyword evidence="7" id="KW-0830">Ubiquinone</keyword>
<dbReference type="GO" id="GO:0003954">
    <property type="term" value="F:NADH dehydrogenase activity"/>
    <property type="evidence" value="ECO:0007669"/>
    <property type="project" value="TreeGrafter"/>
</dbReference>
<keyword evidence="5 7" id="KW-1133">Transmembrane helix</keyword>
<comment type="similarity">
    <text evidence="3 7">Belongs to the complex I subunit 4 family.</text>
</comment>
<comment type="function">
    <text evidence="7">Core subunit of the mitochondrial membrane respiratory chain NADH dehydrogenase (Complex I) which catalyzes electron transfer from NADH through the respiratory chain, using ubiquinone as an electron acceptor. Essential for the catalytic activity and assembly of complex I.</text>
</comment>
<keyword evidence="6 7" id="KW-0472">Membrane</keyword>
<feature type="transmembrane region" description="Helical" evidence="7">
    <location>
        <begin position="72"/>
        <end position="94"/>
    </location>
</feature>
<proteinExistence type="inferred from homology"/>
<dbReference type="EC" id="7.1.1.2" evidence="7"/>
<dbReference type="EMBL" id="MN317087">
    <property type="protein sequence ID" value="QGZ08688.1"/>
    <property type="molecule type" value="Genomic_DNA"/>
</dbReference>
<keyword evidence="7 9" id="KW-0496">Mitochondrion</keyword>
<feature type="domain" description="NADH:quinone oxidoreductase/Mrp antiporter transmembrane" evidence="8">
    <location>
        <begin position="131"/>
        <end position="419"/>
    </location>
</feature>
<feature type="transmembrane region" description="Helical" evidence="7">
    <location>
        <begin position="358"/>
        <end position="382"/>
    </location>
</feature>
<keyword evidence="7" id="KW-0520">NAD</keyword>